<dbReference type="Gramene" id="Pp3c23_17080V3.4">
    <property type="protein sequence ID" value="Pp3c23_17080V3.4"/>
    <property type="gene ID" value="Pp3c23_17080"/>
</dbReference>
<accession>A0A2K1IJQ3</accession>
<feature type="compositionally biased region" description="Basic residues" evidence="1">
    <location>
        <begin position="60"/>
        <end position="72"/>
    </location>
</feature>
<dbReference type="AlphaFoldDB" id="A0A2K1IJQ3"/>
<protein>
    <submittedName>
        <fullName evidence="2 3">Uncharacterized protein</fullName>
    </submittedName>
</protein>
<evidence type="ECO:0000313" key="4">
    <source>
        <dbReference type="Proteomes" id="UP000006727"/>
    </source>
</evidence>
<name>A0A2K1IJQ3_PHYPA</name>
<dbReference type="OMA" id="NCEDRER"/>
<dbReference type="RefSeq" id="XP_024361720.1">
    <property type="nucleotide sequence ID" value="XM_024505952.2"/>
</dbReference>
<keyword evidence="4" id="KW-1185">Reference proteome</keyword>
<dbReference type="EnsemblPlants" id="Pp3c23_17080V3.4">
    <property type="protein sequence ID" value="Pp3c23_17080V3.4"/>
    <property type="gene ID" value="Pp3c23_17080"/>
</dbReference>
<dbReference type="EnsemblPlants" id="Pp3c23_17080V3.1">
    <property type="protein sequence ID" value="Pp3c23_17080V3.1"/>
    <property type="gene ID" value="Pp3c23_17080"/>
</dbReference>
<dbReference type="Gramene" id="Pp3c23_17080V3.1">
    <property type="protein sequence ID" value="Pp3c23_17080V3.1"/>
    <property type="gene ID" value="Pp3c23_17080"/>
</dbReference>
<dbReference type="KEGG" id="ppp:112275527"/>
<dbReference type="GeneID" id="112275527"/>
<feature type="region of interest" description="Disordered" evidence="1">
    <location>
        <begin position="58"/>
        <end position="79"/>
    </location>
</feature>
<evidence type="ECO:0000256" key="1">
    <source>
        <dbReference type="SAM" id="MobiDB-lite"/>
    </source>
</evidence>
<dbReference type="OrthoDB" id="1934642at2759"/>
<proteinExistence type="predicted"/>
<evidence type="ECO:0000313" key="2">
    <source>
        <dbReference type="EMBL" id="PNR29506.1"/>
    </source>
</evidence>
<dbReference type="PaxDb" id="3218-PP1S222_108V6.1"/>
<reference evidence="2 4" key="2">
    <citation type="journal article" date="2018" name="Plant J.">
        <title>The Physcomitrella patens chromosome-scale assembly reveals moss genome structure and evolution.</title>
        <authorList>
            <person name="Lang D."/>
            <person name="Ullrich K.K."/>
            <person name="Murat F."/>
            <person name="Fuchs J."/>
            <person name="Jenkins J."/>
            <person name="Haas F.B."/>
            <person name="Piednoel M."/>
            <person name="Gundlach H."/>
            <person name="Van Bel M."/>
            <person name="Meyberg R."/>
            <person name="Vives C."/>
            <person name="Morata J."/>
            <person name="Symeonidi A."/>
            <person name="Hiss M."/>
            <person name="Muchero W."/>
            <person name="Kamisugi Y."/>
            <person name="Saleh O."/>
            <person name="Blanc G."/>
            <person name="Decker E.L."/>
            <person name="van Gessel N."/>
            <person name="Grimwood J."/>
            <person name="Hayes R.D."/>
            <person name="Graham S.W."/>
            <person name="Gunter L.E."/>
            <person name="McDaniel S.F."/>
            <person name="Hoernstein S.N.W."/>
            <person name="Larsson A."/>
            <person name="Li F.W."/>
            <person name="Perroud P.F."/>
            <person name="Phillips J."/>
            <person name="Ranjan P."/>
            <person name="Rokshar D.S."/>
            <person name="Rothfels C.J."/>
            <person name="Schneider L."/>
            <person name="Shu S."/>
            <person name="Stevenson D.W."/>
            <person name="Thummler F."/>
            <person name="Tillich M."/>
            <person name="Villarreal Aguilar J.C."/>
            <person name="Widiez T."/>
            <person name="Wong G.K."/>
            <person name="Wymore A."/>
            <person name="Zhang Y."/>
            <person name="Zimmer A.D."/>
            <person name="Quatrano R.S."/>
            <person name="Mayer K.F.X."/>
            <person name="Goodstein D."/>
            <person name="Casacuberta J.M."/>
            <person name="Vandepoele K."/>
            <person name="Reski R."/>
            <person name="Cuming A.C."/>
            <person name="Tuskan G.A."/>
            <person name="Maumus F."/>
            <person name="Salse J."/>
            <person name="Schmutz J."/>
            <person name="Rensing S.A."/>
        </authorList>
    </citation>
    <scope>NUCLEOTIDE SEQUENCE [LARGE SCALE GENOMIC DNA]</scope>
    <source>
        <strain evidence="3 4">cv. Gransden 2004</strain>
    </source>
</reference>
<reference evidence="2 4" key="1">
    <citation type="journal article" date="2008" name="Science">
        <title>The Physcomitrella genome reveals evolutionary insights into the conquest of land by plants.</title>
        <authorList>
            <person name="Rensing S."/>
            <person name="Lang D."/>
            <person name="Zimmer A."/>
            <person name="Terry A."/>
            <person name="Salamov A."/>
            <person name="Shapiro H."/>
            <person name="Nishiyama T."/>
            <person name="Perroud P.-F."/>
            <person name="Lindquist E."/>
            <person name="Kamisugi Y."/>
            <person name="Tanahashi T."/>
            <person name="Sakakibara K."/>
            <person name="Fujita T."/>
            <person name="Oishi K."/>
            <person name="Shin-I T."/>
            <person name="Kuroki Y."/>
            <person name="Toyoda A."/>
            <person name="Suzuki Y."/>
            <person name="Hashimoto A."/>
            <person name="Yamaguchi K."/>
            <person name="Sugano A."/>
            <person name="Kohara Y."/>
            <person name="Fujiyama A."/>
            <person name="Anterola A."/>
            <person name="Aoki S."/>
            <person name="Ashton N."/>
            <person name="Barbazuk W.B."/>
            <person name="Barker E."/>
            <person name="Bennetzen J."/>
            <person name="Bezanilla M."/>
            <person name="Blankenship R."/>
            <person name="Cho S.H."/>
            <person name="Dutcher S."/>
            <person name="Estelle M."/>
            <person name="Fawcett J.A."/>
            <person name="Gundlach H."/>
            <person name="Hanada K."/>
            <person name="Heyl A."/>
            <person name="Hicks K.A."/>
            <person name="Hugh J."/>
            <person name="Lohr M."/>
            <person name="Mayer K."/>
            <person name="Melkozernov A."/>
            <person name="Murata T."/>
            <person name="Nelson D."/>
            <person name="Pils B."/>
            <person name="Prigge M."/>
            <person name="Reiss B."/>
            <person name="Renner T."/>
            <person name="Rombauts S."/>
            <person name="Rushton P."/>
            <person name="Sanderfoot A."/>
            <person name="Schween G."/>
            <person name="Shiu S.-H."/>
            <person name="Stueber K."/>
            <person name="Theodoulou F.L."/>
            <person name="Tu H."/>
            <person name="Van de Peer Y."/>
            <person name="Verrier P.J."/>
            <person name="Waters E."/>
            <person name="Wood A."/>
            <person name="Yang L."/>
            <person name="Cove D."/>
            <person name="Cuming A."/>
            <person name="Hasebe M."/>
            <person name="Lucas S."/>
            <person name="Mishler D.B."/>
            <person name="Reski R."/>
            <person name="Grigoriev I."/>
            <person name="Quatrano R.S."/>
            <person name="Boore J.L."/>
        </authorList>
    </citation>
    <scope>NUCLEOTIDE SEQUENCE [LARGE SCALE GENOMIC DNA]</scope>
    <source>
        <strain evidence="3 4">cv. Gransden 2004</strain>
    </source>
</reference>
<reference evidence="3" key="3">
    <citation type="submission" date="2020-12" db="UniProtKB">
        <authorList>
            <consortium name="EnsemblPlants"/>
        </authorList>
    </citation>
    <scope>IDENTIFICATION</scope>
</reference>
<dbReference type="Proteomes" id="UP000006727">
    <property type="component" value="Chromosome 23"/>
</dbReference>
<evidence type="ECO:0000313" key="3">
    <source>
        <dbReference type="EnsemblPlants" id="Pp3c23_17080V3.1"/>
    </source>
</evidence>
<sequence length="311" mass="33599">MQMAAGLVTPLSKIGGVCNYGSSIRGSRVELGQFAELVSGVRSTGSGGSWQPGLAWAASKQKKGKAKEKRKSSGGGRARTSQWNFDALMLVWDDAFDKNCEDRERASTIRSVANGGLERFGSGCVLVRETVRTLPRGSASGFSSHSRPTSKNLDAPPAYETLTWIAEYVPRTFVRDPSLAPETIGSADDSNETSVVDVTNQVIEDVPLVTRQTIIPVLRGMDRTRILGLTGDDVSSIPVEGEMAEPIAPDAGGEEPYNPRNEELVLMLIVEVDGQRAVGADVVKALPITEENGQVEWKLEMRDFHTLPIPE</sequence>
<dbReference type="EMBL" id="ABEU02000023">
    <property type="protein sequence ID" value="PNR29506.1"/>
    <property type="molecule type" value="Genomic_DNA"/>
</dbReference>
<organism evidence="2">
    <name type="scientific">Physcomitrium patens</name>
    <name type="common">Spreading-leaved earth moss</name>
    <name type="synonym">Physcomitrella patens</name>
    <dbReference type="NCBI Taxonomy" id="3218"/>
    <lineage>
        <taxon>Eukaryota</taxon>
        <taxon>Viridiplantae</taxon>
        <taxon>Streptophyta</taxon>
        <taxon>Embryophyta</taxon>
        <taxon>Bryophyta</taxon>
        <taxon>Bryophytina</taxon>
        <taxon>Bryopsida</taxon>
        <taxon>Funariidae</taxon>
        <taxon>Funariales</taxon>
        <taxon>Funariaceae</taxon>
        <taxon>Physcomitrium</taxon>
    </lineage>
</organism>
<gene>
    <name evidence="3" type="primary">LOC112275527</name>
    <name evidence="2" type="ORF">PHYPA_028200</name>
</gene>